<dbReference type="OrthoDB" id="1652165at2"/>
<dbReference type="InterPro" id="IPR026444">
    <property type="entry name" value="Secre_tail"/>
</dbReference>
<dbReference type="RefSeq" id="WP_084817573.1">
    <property type="nucleotide sequence ID" value="NZ_HG315671.1"/>
</dbReference>
<proteinExistence type="predicted"/>
<dbReference type="STRING" id="1347342.BN863_34650"/>
<name>T2KQQ3_FORAG</name>
<dbReference type="NCBIfam" id="TIGR04183">
    <property type="entry name" value="Por_Secre_tail"/>
    <property type="match status" value="1"/>
</dbReference>
<evidence type="ECO:0000313" key="3">
    <source>
        <dbReference type="EMBL" id="CDF81177.1"/>
    </source>
</evidence>
<reference evidence="3 4" key="1">
    <citation type="journal article" date="2013" name="Appl. Environ. Microbiol.">
        <title>The genome of the alga-associated marine flavobacterium Formosa agariphila KMM 3901T reveals a broad potential for degradation of algal polysaccharides.</title>
        <authorList>
            <person name="Mann A.J."/>
            <person name="Hahnke R.L."/>
            <person name="Huang S."/>
            <person name="Werner J."/>
            <person name="Xing P."/>
            <person name="Barbeyron T."/>
            <person name="Huettel B."/>
            <person name="Stueber K."/>
            <person name="Reinhardt R."/>
            <person name="Harder J."/>
            <person name="Gloeckner F.O."/>
            <person name="Amann R.I."/>
            <person name="Teeling H."/>
        </authorList>
    </citation>
    <scope>NUCLEOTIDE SEQUENCE [LARGE SCALE GENOMIC DNA]</scope>
    <source>
        <strain evidence="4">DSM 15362 / KCTC 12365 / LMG 23005 / KMM 3901</strain>
    </source>
</reference>
<accession>T2KQQ3</accession>
<gene>
    <name evidence="3" type="ORF">BN863_34650</name>
</gene>
<dbReference type="InterPro" id="IPR002909">
    <property type="entry name" value="IPT_dom"/>
</dbReference>
<dbReference type="InterPro" id="IPR013783">
    <property type="entry name" value="Ig-like_fold"/>
</dbReference>
<dbReference type="PATRIC" id="fig|1347342.6.peg.3496"/>
<protein>
    <submittedName>
        <fullName evidence="3">CHU large protein</fullName>
    </submittedName>
</protein>
<evidence type="ECO:0000256" key="1">
    <source>
        <dbReference type="ARBA" id="ARBA00022729"/>
    </source>
</evidence>
<dbReference type="HOGENOM" id="CLU_295918_0_0_10"/>
<evidence type="ECO:0000313" key="4">
    <source>
        <dbReference type="Proteomes" id="UP000016160"/>
    </source>
</evidence>
<dbReference type="eggNOG" id="COG1345">
    <property type="taxonomic scope" value="Bacteria"/>
</dbReference>
<dbReference type="Gene3D" id="2.60.40.10">
    <property type="entry name" value="Immunoglobulins"/>
    <property type="match status" value="1"/>
</dbReference>
<dbReference type="Proteomes" id="UP000016160">
    <property type="component" value="Chromosome"/>
</dbReference>
<dbReference type="EMBL" id="HG315671">
    <property type="protein sequence ID" value="CDF81177.1"/>
    <property type="molecule type" value="Genomic_DNA"/>
</dbReference>
<dbReference type="AlphaFoldDB" id="T2KQQ3"/>
<feature type="domain" description="IPT/TIG" evidence="2">
    <location>
        <begin position="33"/>
        <end position="92"/>
    </location>
</feature>
<evidence type="ECO:0000259" key="2">
    <source>
        <dbReference type="Pfam" id="PF01833"/>
    </source>
</evidence>
<dbReference type="Pfam" id="PF01833">
    <property type="entry name" value="TIG"/>
    <property type="match status" value="1"/>
</dbReference>
<keyword evidence="4" id="KW-1185">Reference proteome</keyword>
<sequence length="1080" mass="118840">MKNFTSFMPLCISFKKILPFILLFLTLPFYGQTVTDVFPTRVTYETKITIVGTGFDETDRDNITITNIPIKNVKLVSPTEMTLEIDDGGSASGNDKTGILSIGGISIPSTKNTINYVGYLILNTKSRNYELNSKITEIFTNWDYNGNGYWKSSWYVANNQNTWPNDKHELLAFTYNGTTYSTGVDDALLNAKGISYSPEVFKAYSTNGVSGTTYGQNYIITGDLVDNVVGSAETGPLDSEISNLNIIDAVVDGKNGLELGTGITNFNTNATIRFFSGNGQIGAVNDAVPDLIITQIATAGGTDIYYYADEIGNIVGRPIRFYIHTDVYLTEWRMDLYRLNPYTNYDIATPVGRAYGTDETRPLSVIGLKLEYFEIDASNIADVGNINLLAGGTSDMAFLAYNTSAFEIKSPKIAQYPVSRYLCRLPNDTDITFSTVASIDDIVIDDGSSTSDPKDDIRYQWLKYNTEITGATTDSYTITNQIIDSDLATYKLKVINDYGTVILPVSLSEGGTPYIWNGTSWNLPNAYTEQNINVAVEDRSLIFSADYPAQSINLEGCDCTIPAGTNVIIKSGQSMSLYNNITVAGEIPAGTDPDNNPTPYVPEGTFTLENNASLVQINGENGNINEGDIVMKRNAYVNDVSDYIYWSSPVLGFNVNNIATSRVYQWDPQASDYGNWIAATNADMTAGEGYIARVKNASDFTVNFDGVPNNGEVLVELSSSKESVEMDAENTNWNLLGNPYPSAISAKTFLEDNTNLQGSVSIWTHNEAISNTENDPFYDDFGYNYSDQYIVHNGTGTTPSSPAFNGNIAAGQAFFVQLDEGTSNNTVKFTNDMRYGVNESVLDNSDFFRTSTEETQEKQLIWLSLISDSNSSVSTLVGYVEGATNEKDRLYDAYANYSGFNIYSLISEKKMTIQGRSLSSFIDSDQVSLGIDILTNGSYKIGIDHLEGKLFKDKNQAIFLEDTYLNMEHDLKQSPYAFTAVKGVTNDRFILKYKSSSKLSVKEDLVAKTYVFINNGALNIKSSKNITGIAVYDINGKQLINYVPSVISSSTSINFPFSKGVYLVNITLDNGIIVSKKLIH</sequence>
<keyword evidence="1" id="KW-0732">Signal</keyword>
<organism evidence="3 4">
    <name type="scientific">Formosa agariphila (strain DSM 15362 / KCTC 12365 / LMG 23005 / KMM 3901 / M-2Alg 35-1)</name>
    <dbReference type="NCBI Taxonomy" id="1347342"/>
    <lineage>
        <taxon>Bacteria</taxon>
        <taxon>Pseudomonadati</taxon>
        <taxon>Bacteroidota</taxon>
        <taxon>Flavobacteriia</taxon>
        <taxon>Flavobacteriales</taxon>
        <taxon>Flavobacteriaceae</taxon>
        <taxon>Formosa</taxon>
    </lineage>
</organism>